<sequence length="107" mass="12290">MSFSKVLKISLPQSKSEDIYHVRLCVRTHDRIRDSFSNTSEPTARVSHRFIKPAQVAAPSLPLKLKESQTSRSKPPPRRELLSYSSRSRRLLAQSAKTEHRQHRRGG</sequence>
<dbReference type="Proteomes" id="UP000299102">
    <property type="component" value="Unassembled WGS sequence"/>
</dbReference>
<feature type="region of interest" description="Disordered" evidence="1">
    <location>
        <begin position="61"/>
        <end position="107"/>
    </location>
</feature>
<proteinExistence type="predicted"/>
<organism evidence="2 3">
    <name type="scientific">Eumeta variegata</name>
    <name type="common">Bagworm moth</name>
    <name type="synonym">Eumeta japonica</name>
    <dbReference type="NCBI Taxonomy" id="151549"/>
    <lineage>
        <taxon>Eukaryota</taxon>
        <taxon>Metazoa</taxon>
        <taxon>Ecdysozoa</taxon>
        <taxon>Arthropoda</taxon>
        <taxon>Hexapoda</taxon>
        <taxon>Insecta</taxon>
        <taxon>Pterygota</taxon>
        <taxon>Neoptera</taxon>
        <taxon>Endopterygota</taxon>
        <taxon>Lepidoptera</taxon>
        <taxon>Glossata</taxon>
        <taxon>Ditrysia</taxon>
        <taxon>Tineoidea</taxon>
        <taxon>Psychidae</taxon>
        <taxon>Oiketicinae</taxon>
        <taxon>Eumeta</taxon>
    </lineage>
</organism>
<reference evidence="2 3" key="1">
    <citation type="journal article" date="2019" name="Commun. Biol.">
        <title>The bagworm genome reveals a unique fibroin gene that provides high tensile strength.</title>
        <authorList>
            <person name="Kono N."/>
            <person name="Nakamura H."/>
            <person name="Ohtoshi R."/>
            <person name="Tomita M."/>
            <person name="Numata K."/>
            <person name="Arakawa K."/>
        </authorList>
    </citation>
    <scope>NUCLEOTIDE SEQUENCE [LARGE SCALE GENOMIC DNA]</scope>
</reference>
<dbReference type="AlphaFoldDB" id="A0A4C1Z453"/>
<dbReference type="EMBL" id="BGZK01001626">
    <property type="protein sequence ID" value="GBP83561.1"/>
    <property type="molecule type" value="Genomic_DNA"/>
</dbReference>
<evidence type="ECO:0000256" key="1">
    <source>
        <dbReference type="SAM" id="MobiDB-lite"/>
    </source>
</evidence>
<keyword evidence="3" id="KW-1185">Reference proteome</keyword>
<comment type="caution">
    <text evidence="2">The sequence shown here is derived from an EMBL/GenBank/DDBJ whole genome shotgun (WGS) entry which is preliminary data.</text>
</comment>
<evidence type="ECO:0000313" key="2">
    <source>
        <dbReference type="EMBL" id="GBP83561.1"/>
    </source>
</evidence>
<accession>A0A4C1Z453</accession>
<evidence type="ECO:0000313" key="3">
    <source>
        <dbReference type="Proteomes" id="UP000299102"/>
    </source>
</evidence>
<protein>
    <submittedName>
        <fullName evidence="2">Uncharacterized protein</fullName>
    </submittedName>
</protein>
<gene>
    <name evidence="2" type="ORF">EVAR_65649_1</name>
</gene>
<name>A0A4C1Z453_EUMVA</name>